<dbReference type="PANTHER" id="PTHR48075:SF5">
    <property type="entry name" value="3-HYDROXYBUTYRYL-COA DEHYDROGENASE"/>
    <property type="match status" value="1"/>
</dbReference>
<dbReference type="InterPro" id="IPR006108">
    <property type="entry name" value="3HC_DH_C"/>
</dbReference>
<protein>
    <submittedName>
        <fullName evidence="5">3-hydroxybutyryl-CoA dehydrogenase</fullName>
    </submittedName>
</protein>
<keyword evidence="1" id="KW-0560">Oxidoreductase</keyword>
<gene>
    <name evidence="5" type="primary">hbd_2</name>
    <name evidence="5" type="ORF">DSCO28_65550</name>
</gene>
<sequence length="285" mass="31201">MEIKKIGVLGTGQMGSGIIQVLAQSGYDVIGVDASEQMVDKCVQSIDKRLAGRVQKGKMRQEEKDAVMARISTSQKMEDLSDCDLIEEAIPEILELKKEAFSKLDNLCKPETIFGTNTSGLSVTDMAAAVKRGDKLLGVHFHKPAPVMRLLELVRTIMTSTETIETVKAFGETLSKTVVVAPDVGGFIVTRLFTPFLLGAVRMLEEDIATRDEIDVSMKLAVNHPMGPLQVVDFIGLDTELSIAESLYEETKDPKYAPPVLLKKMVSAGWLGIKTGKGFYEYNEA</sequence>
<dbReference type="InterPro" id="IPR022694">
    <property type="entry name" value="3-OHacyl-CoA_DH"/>
</dbReference>
<evidence type="ECO:0000256" key="1">
    <source>
        <dbReference type="ARBA" id="ARBA00023002"/>
    </source>
</evidence>
<dbReference type="InterPro" id="IPR008927">
    <property type="entry name" value="6-PGluconate_DH-like_C_sf"/>
</dbReference>
<name>A0A5K8A0D1_9BACT</name>
<dbReference type="GO" id="GO:0006635">
    <property type="term" value="P:fatty acid beta-oxidation"/>
    <property type="evidence" value="ECO:0007669"/>
    <property type="project" value="TreeGrafter"/>
</dbReference>
<dbReference type="InterPro" id="IPR006176">
    <property type="entry name" value="3-OHacyl-CoA_DH_NAD-bd"/>
</dbReference>
<dbReference type="Pfam" id="PF00725">
    <property type="entry name" value="3HCDH"/>
    <property type="match status" value="1"/>
</dbReference>
<organism evidence="5 6">
    <name type="scientific">Desulfosarcina ovata subsp. sediminis</name>
    <dbReference type="NCBI Taxonomy" id="885957"/>
    <lineage>
        <taxon>Bacteria</taxon>
        <taxon>Pseudomonadati</taxon>
        <taxon>Thermodesulfobacteriota</taxon>
        <taxon>Desulfobacteria</taxon>
        <taxon>Desulfobacterales</taxon>
        <taxon>Desulfosarcinaceae</taxon>
        <taxon>Desulfosarcina</taxon>
    </lineage>
</organism>
<dbReference type="Gene3D" id="3.40.50.720">
    <property type="entry name" value="NAD(P)-binding Rossmann-like Domain"/>
    <property type="match status" value="1"/>
</dbReference>
<dbReference type="SUPFAM" id="SSF48179">
    <property type="entry name" value="6-phosphogluconate dehydrogenase C-terminal domain-like"/>
    <property type="match status" value="1"/>
</dbReference>
<evidence type="ECO:0000313" key="5">
    <source>
        <dbReference type="EMBL" id="BBO85989.1"/>
    </source>
</evidence>
<dbReference type="SUPFAM" id="SSF51735">
    <property type="entry name" value="NAD(P)-binding Rossmann-fold domains"/>
    <property type="match status" value="1"/>
</dbReference>
<dbReference type="GO" id="GO:0008691">
    <property type="term" value="F:3-hydroxybutyryl-CoA dehydrogenase activity"/>
    <property type="evidence" value="ECO:0007669"/>
    <property type="project" value="TreeGrafter"/>
</dbReference>
<evidence type="ECO:0000313" key="6">
    <source>
        <dbReference type="Proteomes" id="UP000425960"/>
    </source>
</evidence>
<dbReference type="GO" id="GO:0070403">
    <property type="term" value="F:NAD+ binding"/>
    <property type="evidence" value="ECO:0007669"/>
    <property type="project" value="InterPro"/>
</dbReference>
<evidence type="ECO:0000256" key="2">
    <source>
        <dbReference type="PIRSR" id="PIRSR000105-1"/>
    </source>
</evidence>
<dbReference type="RefSeq" id="WP_155313622.1">
    <property type="nucleotide sequence ID" value="NZ_AP021876.1"/>
</dbReference>
<dbReference type="KEGG" id="dov:DSCO28_65550"/>
<feature type="site" description="Important for catalytic activity" evidence="2">
    <location>
        <position position="140"/>
    </location>
</feature>
<feature type="domain" description="3-hydroxyacyl-CoA dehydrogenase NAD binding" evidence="4">
    <location>
        <begin position="5"/>
        <end position="183"/>
    </location>
</feature>
<dbReference type="Pfam" id="PF02737">
    <property type="entry name" value="3HCDH_N"/>
    <property type="match status" value="1"/>
</dbReference>
<dbReference type="AlphaFoldDB" id="A0A5K8A0D1"/>
<dbReference type="InterPro" id="IPR013328">
    <property type="entry name" value="6PGD_dom2"/>
</dbReference>
<dbReference type="InterPro" id="IPR036291">
    <property type="entry name" value="NAD(P)-bd_dom_sf"/>
</dbReference>
<proteinExistence type="predicted"/>
<dbReference type="Proteomes" id="UP000425960">
    <property type="component" value="Chromosome"/>
</dbReference>
<accession>A0A5K8A0D1</accession>
<evidence type="ECO:0000259" key="3">
    <source>
        <dbReference type="Pfam" id="PF00725"/>
    </source>
</evidence>
<reference evidence="5 6" key="1">
    <citation type="submission" date="2019-11" db="EMBL/GenBank/DDBJ databases">
        <title>Comparative genomics of hydrocarbon-degrading Desulfosarcina strains.</title>
        <authorList>
            <person name="Watanabe M."/>
            <person name="Kojima H."/>
            <person name="Fukui M."/>
        </authorList>
    </citation>
    <scope>NUCLEOTIDE SEQUENCE [LARGE SCALE GENOMIC DNA]</scope>
    <source>
        <strain evidence="5 6">28bB2T</strain>
    </source>
</reference>
<dbReference type="PIRSF" id="PIRSF000105">
    <property type="entry name" value="HCDH"/>
    <property type="match status" value="1"/>
</dbReference>
<dbReference type="EMBL" id="AP021876">
    <property type="protein sequence ID" value="BBO85989.1"/>
    <property type="molecule type" value="Genomic_DNA"/>
</dbReference>
<dbReference type="PANTHER" id="PTHR48075">
    <property type="entry name" value="3-HYDROXYACYL-COA DEHYDROGENASE FAMILY PROTEIN"/>
    <property type="match status" value="1"/>
</dbReference>
<dbReference type="Gene3D" id="1.10.1040.10">
    <property type="entry name" value="N-(1-d-carboxylethyl)-l-norvaline Dehydrogenase, domain 2"/>
    <property type="match status" value="1"/>
</dbReference>
<evidence type="ECO:0000259" key="4">
    <source>
        <dbReference type="Pfam" id="PF02737"/>
    </source>
</evidence>
<dbReference type="FunFam" id="3.40.50.720:FF:000009">
    <property type="entry name" value="Fatty oxidation complex, alpha subunit"/>
    <property type="match status" value="1"/>
</dbReference>
<feature type="domain" description="3-hydroxyacyl-CoA dehydrogenase C-terminal" evidence="3">
    <location>
        <begin position="186"/>
        <end position="282"/>
    </location>
</feature>